<organism evidence="2">
    <name type="scientific">viral metagenome</name>
    <dbReference type="NCBI Taxonomy" id="1070528"/>
    <lineage>
        <taxon>unclassified sequences</taxon>
        <taxon>metagenomes</taxon>
        <taxon>organismal metagenomes</taxon>
    </lineage>
</organism>
<evidence type="ECO:0000313" key="2">
    <source>
        <dbReference type="EMBL" id="QHT05744.1"/>
    </source>
</evidence>
<reference evidence="2" key="1">
    <citation type="journal article" date="2020" name="Nature">
        <title>Giant virus diversity and host interactions through global metagenomics.</title>
        <authorList>
            <person name="Schulz F."/>
            <person name="Roux S."/>
            <person name="Paez-Espino D."/>
            <person name="Jungbluth S."/>
            <person name="Walsh D.A."/>
            <person name="Denef V.J."/>
            <person name="McMahon K.D."/>
            <person name="Konstantinidis K.T."/>
            <person name="Eloe-Fadrosh E.A."/>
            <person name="Kyrpides N.C."/>
            <person name="Woyke T."/>
        </authorList>
    </citation>
    <scope>NUCLEOTIDE SEQUENCE</scope>
    <source>
        <strain evidence="2">GVMAG-M-3300021389-45</strain>
    </source>
</reference>
<feature type="region of interest" description="Disordered" evidence="1">
    <location>
        <begin position="35"/>
        <end position="76"/>
    </location>
</feature>
<proteinExistence type="predicted"/>
<dbReference type="AlphaFoldDB" id="A0A6C0CPX8"/>
<dbReference type="EMBL" id="MN739458">
    <property type="protein sequence ID" value="QHT05744.1"/>
    <property type="molecule type" value="Genomic_DNA"/>
</dbReference>
<name>A0A6C0CPX8_9ZZZZ</name>
<evidence type="ECO:0000256" key="1">
    <source>
        <dbReference type="SAM" id="MobiDB-lite"/>
    </source>
</evidence>
<sequence length="769" mass="88584">MLVFFLIIGGLIYLASVYIKQKHGTFDNFMESLKDTSEEDGSVGYGDETPPDQESRIAPSPEEPDTETVPQPTQEQLSKWRELEEMCNPGGLRSMYTGFKVDEETGDFVPAYENVDCCFEQPWKNEGDCGDGQQKQIRGILNEDLCDVEPEKEQMVDCCSYGEWENDGECVDGVQKQNRQIFNPNLCVDTTTTREIDCCSYGEWEFDGECVDGNQNYTRTITNSQLCEDTSLMKTEKCCLPLEWANDGFCKPTGMQMQQRAHLNRNLCTGDEYEDVREVPCCYRDDWKDDGTCDFSQGKLKQKRTIENADICREEDAGAATSQTIDCCYIGPWENDGPGDEESGVQKQGRTLKNEETCPFDTKPTREVPGCKRGPWLPDPTFNNGVCNPNGQIRVKRDIELFDTCRNNDVDDPENATKKIDNCCYKGKWTPSGECVDGKQKLIRTILNIDTCIDDDGDVDGINTEKNVDCCGFTSNWEADKSIQTADETQNYCKPDGMRTEKRTLLNRNLCDSEGKAFLLTQPTSREVDCCYVSDFEEVTEEGEKEYGVDKMPYLKFVLKYGVDNGKFTQEKLDKFKEENIKKCGPGGEVKFGRTVYNPEICKAEVVDEIRENDDNDFADTYTEPCCFIEPDWVPISGGKCNRWPVKKWNPNPKAYYDHSRAKHQDLCYDDAWMFWKTFTINGDRHLEDIPSDKVLRRRAWTYEDRNTERDSSRDGTKFLSYWSDRENKVMREYQQTWSKECFEDGTITDSDYNWKDFTDHKRIYQIRR</sequence>
<accession>A0A6C0CPX8</accession>
<protein>
    <submittedName>
        <fullName evidence="2">Uncharacterized protein</fullName>
    </submittedName>
</protein>